<keyword evidence="2" id="KW-1185">Reference proteome</keyword>
<evidence type="ECO:0000313" key="1">
    <source>
        <dbReference type="EMBL" id="KRK45109.1"/>
    </source>
</evidence>
<accession>A0A0R1HFE6</accession>
<organism evidence="1 2">
    <name type="scientific">Dellaglioa algida DSM 15638</name>
    <dbReference type="NCBI Taxonomy" id="1423719"/>
    <lineage>
        <taxon>Bacteria</taxon>
        <taxon>Bacillati</taxon>
        <taxon>Bacillota</taxon>
        <taxon>Bacilli</taxon>
        <taxon>Lactobacillales</taxon>
        <taxon>Lactobacillaceae</taxon>
        <taxon>Dellaglioa</taxon>
    </lineage>
</organism>
<dbReference type="AlphaFoldDB" id="A0A0R1HFE6"/>
<proteinExistence type="predicted"/>
<dbReference type="Proteomes" id="UP000051450">
    <property type="component" value="Unassembled WGS sequence"/>
</dbReference>
<reference evidence="1 2" key="1">
    <citation type="journal article" date="2015" name="Genome Announc.">
        <title>Expanding the biotechnology potential of lactobacilli through comparative genomics of 213 strains and associated genera.</title>
        <authorList>
            <person name="Sun Z."/>
            <person name="Harris H.M."/>
            <person name="McCann A."/>
            <person name="Guo C."/>
            <person name="Argimon S."/>
            <person name="Zhang W."/>
            <person name="Yang X."/>
            <person name="Jeffery I.B."/>
            <person name="Cooney J.C."/>
            <person name="Kagawa T.F."/>
            <person name="Liu W."/>
            <person name="Song Y."/>
            <person name="Salvetti E."/>
            <person name="Wrobel A."/>
            <person name="Rasinkangas P."/>
            <person name="Parkhill J."/>
            <person name="Rea M.C."/>
            <person name="O'Sullivan O."/>
            <person name="Ritari J."/>
            <person name="Douillard F.P."/>
            <person name="Paul Ross R."/>
            <person name="Yang R."/>
            <person name="Briner A.E."/>
            <person name="Felis G.E."/>
            <person name="de Vos W.M."/>
            <person name="Barrangou R."/>
            <person name="Klaenhammer T.R."/>
            <person name="Caufield P.W."/>
            <person name="Cui Y."/>
            <person name="Zhang H."/>
            <person name="O'Toole P.W."/>
        </authorList>
    </citation>
    <scope>NUCLEOTIDE SEQUENCE [LARGE SCALE GENOMIC DNA]</scope>
    <source>
        <strain evidence="1 2">DSM 15638</strain>
    </source>
</reference>
<dbReference type="STRING" id="1423719.FC66_GL000512"/>
<gene>
    <name evidence="1" type="ORF">FC66_GL000512</name>
</gene>
<dbReference type="EMBL" id="AZDI01000015">
    <property type="protein sequence ID" value="KRK45109.1"/>
    <property type="molecule type" value="Genomic_DNA"/>
</dbReference>
<dbReference type="PATRIC" id="fig|1423719.4.peg.518"/>
<evidence type="ECO:0008006" key="3">
    <source>
        <dbReference type="Google" id="ProtNLM"/>
    </source>
</evidence>
<comment type="caution">
    <text evidence="1">The sequence shown here is derived from an EMBL/GenBank/DDBJ whole genome shotgun (WGS) entry which is preliminary data.</text>
</comment>
<protein>
    <recommendedName>
        <fullName evidence="3">PepSY domain-containing protein</fullName>
    </recommendedName>
</protein>
<name>A0A0R1HFE6_9LACO</name>
<sequence length="72" mass="7973">MTQSKAESDALAYFNSFQNDTNDWTPKVKSSSTSDLGDSFVVAVYDTETHFVEFDVNKSTGKVSSPNLGYQH</sequence>
<evidence type="ECO:0000313" key="2">
    <source>
        <dbReference type="Proteomes" id="UP000051450"/>
    </source>
</evidence>